<name>A0A8H4W3Y2_9HELO</name>
<evidence type="ECO:0000259" key="4">
    <source>
        <dbReference type="SMART" id="SM00906"/>
    </source>
</evidence>
<evidence type="ECO:0000256" key="3">
    <source>
        <dbReference type="SAM" id="MobiDB-lite"/>
    </source>
</evidence>
<dbReference type="GO" id="GO:0008270">
    <property type="term" value="F:zinc ion binding"/>
    <property type="evidence" value="ECO:0007669"/>
    <property type="project" value="InterPro"/>
</dbReference>
<dbReference type="Proteomes" id="UP000566819">
    <property type="component" value="Unassembled WGS sequence"/>
</dbReference>
<feature type="domain" description="Xylanolytic transcriptional activator regulatory" evidence="4">
    <location>
        <begin position="410"/>
        <end position="464"/>
    </location>
</feature>
<dbReference type="SMART" id="SM00906">
    <property type="entry name" value="Fungal_trans"/>
    <property type="match status" value="1"/>
</dbReference>
<reference evidence="5 6" key="1">
    <citation type="submission" date="2020-03" db="EMBL/GenBank/DDBJ databases">
        <title>Draft Genome Sequence of Cudoniella acicularis.</title>
        <authorList>
            <person name="Buettner E."/>
            <person name="Kellner H."/>
        </authorList>
    </citation>
    <scope>NUCLEOTIDE SEQUENCE [LARGE SCALE GENOMIC DNA]</scope>
    <source>
        <strain evidence="5 6">DSM 108380</strain>
    </source>
</reference>
<proteinExistence type="predicted"/>
<feature type="region of interest" description="Disordered" evidence="3">
    <location>
        <begin position="61"/>
        <end position="80"/>
    </location>
</feature>
<dbReference type="EMBL" id="JAAMPI010000593">
    <property type="protein sequence ID" value="KAF4630074.1"/>
    <property type="molecule type" value="Genomic_DNA"/>
</dbReference>
<organism evidence="5 6">
    <name type="scientific">Cudoniella acicularis</name>
    <dbReference type="NCBI Taxonomy" id="354080"/>
    <lineage>
        <taxon>Eukaryota</taxon>
        <taxon>Fungi</taxon>
        <taxon>Dikarya</taxon>
        <taxon>Ascomycota</taxon>
        <taxon>Pezizomycotina</taxon>
        <taxon>Leotiomycetes</taxon>
        <taxon>Helotiales</taxon>
        <taxon>Tricladiaceae</taxon>
        <taxon>Cudoniella</taxon>
    </lineage>
</organism>
<gene>
    <name evidence="5" type="ORF">G7Y89_g8068</name>
</gene>
<dbReference type="AlphaFoldDB" id="A0A8H4W3Y2"/>
<evidence type="ECO:0000256" key="1">
    <source>
        <dbReference type="ARBA" id="ARBA00004123"/>
    </source>
</evidence>
<dbReference type="PANTHER" id="PTHR31001">
    <property type="entry name" value="UNCHARACTERIZED TRANSCRIPTIONAL REGULATORY PROTEIN"/>
    <property type="match status" value="1"/>
</dbReference>
<evidence type="ECO:0000256" key="2">
    <source>
        <dbReference type="ARBA" id="ARBA00023242"/>
    </source>
</evidence>
<keyword evidence="6" id="KW-1185">Reference proteome</keyword>
<accession>A0A8H4W3Y2</accession>
<dbReference type="InterPro" id="IPR007219">
    <property type="entry name" value="XnlR_reg_dom"/>
</dbReference>
<comment type="caution">
    <text evidence="5">The sequence shown here is derived from an EMBL/GenBank/DDBJ whole genome shotgun (WGS) entry which is preliminary data.</text>
</comment>
<protein>
    <recommendedName>
        <fullName evidence="4">Xylanolytic transcriptional activator regulatory domain-containing protein</fullName>
    </recommendedName>
</protein>
<dbReference type="OrthoDB" id="762982at2759"/>
<dbReference type="InterPro" id="IPR050613">
    <property type="entry name" value="Sec_Metabolite_Reg"/>
</dbReference>
<dbReference type="PANTHER" id="PTHR31001:SF49">
    <property type="entry name" value="ZN(II)2CYS6 TRANSCRIPTION FACTOR (EUROFUNG)"/>
    <property type="match status" value="1"/>
</dbReference>
<dbReference type="CDD" id="cd12148">
    <property type="entry name" value="fungal_TF_MHR"/>
    <property type="match status" value="1"/>
</dbReference>
<keyword evidence="2" id="KW-0539">Nucleus</keyword>
<evidence type="ECO:0000313" key="6">
    <source>
        <dbReference type="Proteomes" id="UP000566819"/>
    </source>
</evidence>
<comment type="subcellular location">
    <subcellularLocation>
        <location evidence="1">Nucleus</location>
    </subcellularLocation>
</comment>
<evidence type="ECO:0000313" key="5">
    <source>
        <dbReference type="EMBL" id="KAF4630074.1"/>
    </source>
</evidence>
<dbReference type="GO" id="GO:0006351">
    <property type="term" value="P:DNA-templated transcription"/>
    <property type="evidence" value="ECO:0007669"/>
    <property type="project" value="InterPro"/>
</dbReference>
<dbReference type="GO" id="GO:0003677">
    <property type="term" value="F:DNA binding"/>
    <property type="evidence" value="ECO:0007669"/>
    <property type="project" value="InterPro"/>
</dbReference>
<sequence>MSTADSVDKAPRQQLFMELSRHIVIVMEEKLCGRGRDVIELPLQDGSQQIRGFEIDINNQNQSENEDEDEISVGKAQAESREEHANTTLLLSLSKSKVFLPPLYFTSHLISPLSSLVLESEYLLDFLQSQTQMQPERAMSQLFYSGRSQCLSLCSVSKLQDSDLWDPLTSQGQSQLPASSAATPLPAKTLKATNGTDNHHLTEIQHGVGVLQMTESHSQYRGSTHWGDVFQELNELKIIWTQMQEERDDTDASLSFPGIVDGPTIFSGPIKPITFQELLETIPAKPTLDKILERFFDLTDSPVPSFNIIHQPTFMKRYEEHWAHPAQTKVMWLGLLFSILSLIMLSYHLLENEPPEFEGVSGSLFKLYRLRTTQCLVMGDITKCAPHTLETLIFHAMVEQARRSDGAASAWMVFGVMNRVALQMGYHRYFVVRLDALLSFQMGLPGITRSICYDTQLPRNLHDWEMHEGLTELPPSRPKSEITPVSYMIAKESILLVLGNIVDLLSELIPYSYDRVLKLDDELARAQAEIPPYFQMRSLEDSTNDPSSLVSRRVQLEILYHQGVCVLHRKFLAQGRLDGRFEPSRNRCIQSAMALLSLQNFLYHQAQNTPGSETRGTRHWYRFSFTDREFILATMILCLDLRHRKVSRAAKAEYVHRTDNDQEEPIIAALQTAHQIWDGSQKACLEARKAFRIISHMLDLLGVLPKADAPPNRAAPQEGQQFAEESNSQFIDLEPDMNVDWAVWNSFVEGTSFEDAYNPNPPATAFTTNMGFHQFDLN</sequence>
<dbReference type="GO" id="GO:0005634">
    <property type="term" value="C:nucleus"/>
    <property type="evidence" value="ECO:0007669"/>
    <property type="project" value="UniProtKB-SubCell"/>
</dbReference>